<dbReference type="Proteomes" id="UP001302978">
    <property type="component" value="Chromosome"/>
</dbReference>
<dbReference type="PANTHER" id="PTHR44119:SF4">
    <property type="entry name" value="AEROBIC COBALTOCHELATASE SUBUNIT COBN"/>
    <property type="match status" value="1"/>
</dbReference>
<reference evidence="4 5" key="1">
    <citation type="submission" date="2023-07" db="EMBL/GenBank/DDBJ databases">
        <title>Closed genoem sequence of Methanomicrococcus sp. Hf6.</title>
        <authorList>
            <person name="Poehlein A."/>
            <person name="Protasov E."/>
            <person name="Platt K."/>
            <person name="Reeh H."/>
            <person name="Daniel R."/>
            <person name="Brune A."/>
        </authorList>
    </citation>
    <scope>NUCLEOTIDE SEQUENCE [LARGE SCALE GENOMIC DNA]</scope>
    <source>
        <strain evidence="4 5">Hf6</strain>
    </source>
</reference>
<feature type="domain" description="CobN/magnesium chelatase" evidence="3">
    <location>
        <begin position="716"/>
        <end position="1864"/>
    </location>
</feature>
<evidence type="ECO:0000256" key="2">
    <source>
        <dbReference type="SAM" id="Phobius"/>
    </source>
</evidence>
<feature type="domain" description="CobN/magnesium chelatase" evidence="3">
    <location>
        <begin position="447"/>
        <end position="689"/>
    </location>
</feature>
<evidence type="ECO:0000259" key="3">
    <source>
        <dbReference type="Pfam" id="PF02514"/>
    </source>
</evidence>
<feature type="compositionally biased region" description="Acidic residues" evidence="1">
    <location>
        <begin position="1977"/>
        <end position="1987"/>
    </location>
</feature>
<accession>A0AA96V1J2</accession>
<keyword evidence="5" id="KW-1185">Reference proteome</keyword>
<gene>
    <name evidence="4" type="ORF">MmiHf6_09490</name>
</gene>
<dbReference type="InterPro" id="IPR003672">
    <property type="entry name" value="CobN/Mg_chltase"/>
</dbReference>
<keyword evidence="2" id="KW-0812">Transmembrane</keyword>
<keyword evidence="2" id="KW-1133">Transmembrane helix</keyword>
<keyword evidence="2" id="KW-0472">Membrane</keyword>
<evidence type="ECO:0000313" key="4">
    <source>
        <dbReference type="EMBL" id="WNY23640.1"/>
    </source>
</evidence>
<feature type="transmembrane region" description="Helical" evidence="2">
    <location>
        <begin position="2030"/>
        <end position="2051"/>
    </location>
</feature>
<evidence type="ECO:0000256" key="1">
    <source>
        <dbReference type="SAM" id="MobiDB-lite"/>
    </source>
</evidence>
<sequence length="2057" mass="229354">MVYLTKGTKKNSFILILLCLLFIFLTSTAQATIPEMRDSVNITYVGFNTTDTPAIEVLMEDYLGSEKDYLNRVSGYMNHQNSQIFHVNYHYINGYESPYETSELKSFLNPSSGEILEQDIVIFDMFQFSAKQDLLEDLKDAKDANPNLKLIQIRSDGVDPDNIFDALDDDRLSILITMNFYYYDFWTDSTKTLYQDIAINWDDPNNEFRSSFNDFEDYYEYLINDHIVANEAEAASLTMLIITHLLNEYAPPETIEEMNFDKTKILYVGFDPGVETSNYSGTLAFDTLSSLLETSIYDGYLEIDVVSYGTVPDSTSNIYPQLLIDDSWATPETLYSNMESNGIKFEDYHIILFDGFFTPEMISKFENVFADVPEGTTLLFQTRYLDTATGTTTKIFSGTLPSGSSSISSSYFVMYSSSPSFANLLLNIKQTLRTAQIGTSFSSQNFIYSNVVATLEFGGYFSHTRGKISTDTLEKYMEKHEELEYHNSGAPYVVIFGFGDYKENMDELSLIIESQGYNTVVIVFSGFDFYANMAQYLNKTKANSGIEDIEAGRYVTSMISYKNWALDYGSVSNGVYQLEEIGVPVIKAVGSYTDPEYEEIYDTGSGVVSQHFTWMGSSSNLEGMIDFIADTDQSMHEKNREWIADRAMAWAKLSEKDNIAKNIALMYYNYPPGKEEIGANYLNVMRSLAGDGAKSYVADASLSIDSIGRYTSYPGIIREMRDEGYNVSIDHLPVVTIGSGGEHIFDYTVTDEDLILNEVNLINLIYTQGINVGSYAPGVLDTMIQERIDYINDDDPRHTADNWWGTELIPVSDYLEWINHEIYVNETMNASLWEDAIEVWGTPQSFGAIDNETYWGGMIWTDADNQIGGGNNRNYIVVPMIKFGDGIRIMPQPNRALASDTALSSADYHGDLPPTHQYIATYFWLNRGTDDSTGSGTTGFVGGDGRWKADAVIHFGTHGTQEWLPGTSLGLSRTDDWGPVLLPTLPNIYPYIVANVGEGLTAEYRGNALIISHMTPPMIKTQLYDDLIEMETAIRGYQKNVAVGSSVDTLLEAYRSIIVGYVFEFGWNDAFVDTFESYKKQIVADTNYPGITKTSDVTDKVLQDYLIANENEIFDSFLNNHLHNFVEGIRETSLSYGTHVYGAFEDEQVIPMVWNMWSRQGLDDLMLETYFDDIPEGSGIPTTQTATISSTDGTITIDAADSGEYKYSEDDILEFVTLVVNHGEGITATDIRSYLDQVFAEDAGNTDYQNKILLFLLGPGYIITDGTIIDFSGTNNNTVAKVNNTLQKTTDPELQAIIDEMADQFFEFYYYYTVPTALQSQTPTEYKAADGTYITKANMIKQIATTINETRTYMKNNDNIYSYEAVEYGLGTAFGVGTGRTWYNEDMVQYVRGNDRIDYAQKILECGDSEMNALLSALSAGYIPPSSGNDPVLNPYVLPTGRNFYGIDPSTFPTPAAWKVGQAMGEQMLVHYYETYGEWPDTISMMRFGVDFIQDEGTLEACLFYLIGCEPTWTSGGKLSGTNIVTYADDSEKYDEMFLLTVNGKQEYRPRVDVVYNSAGMRDGFGSILVQIDKAIKKVAALEEGTVDQPGVTNNIRRNALELVELLGGTENDAALWDLATSRIFAQALGTYEIGTGNLVSASGYLDPDDQDSIKAIADLYLEKMGYLYSESSWGTSSEDITKLLTALLGRTDASVFASAGNLYDSLDNDDVYQYFGVMNMVSSMYDDDGNYLENMDDWKTPQMYIADTSNIDTYKSGTKIVYTASEYIQKDLAARYLNPTWIQGQMEAGYSGAALMAEFIENLYGWSIVTNGEIISDATWDRIFETYTSDEMTEWLGHTSPYALQSINARMIEAMRTGAWSTPNVEGLTEEEVKAILDKQTAQMEQLIENYVQSVLESGVACCHHTCGNPTFDSFVQGMLATISFETLSEEDIETYLEIVKNATEEKPPKSLTESKSSGTGVGMASVVEAVTDPDAGSDDEGEDDVSGQNPGVGLDGDVTGTPTDVAGFEMTVSKVASTVRDFIQNPTFSSSSIIAIAFVILVVGAIFYGSRRQKL</sequence>
<dbReference type="PANTHER" id="PTHR44119">
    <property type="entry name" value="MAGNESIUM-CHELATASE SUBUNIT CHLH, CHLOROPLASTIC"/>
    <property type="match status" value="1"/>
</dbReference>
<organism evidence="4 5">
    <name type="scientific">Methanimicrococcus hongohii</name>
    <dbReference type="NCBI Taxonomy" id="3028295"/>
    <lineage>
        <taxon>Archaea</taxon>
        <taxon>Methanobacteriati</taxon>
        <taxon>Methanobacteriota</taxon>
        <taxon>Stenosarchaea group</taxon>
        <taxon>Methanomicrobia</taxon>
        <taxon>Methanosarcinales</taxon>
        <taxon>Methanosarcinaceae</taxon>
        <taxon>Methanimicrococcus</taxon>
    </lineage>
</organism>
<proteinExistence type="predicted"/>
<dbReference type="EMBL" id="CP131059">
    <property type="protein sequence ID" value="WNY23640.1"/>
    <property type="molecule type" value="Genomic_DNA"/>
</dbReference>
<evidence type="ECO:0000313" key="5">
    <source>
        <dbReference type="Proteomes" id="UP001302978"/>
    </source>
</evidence>
<name>A0AA96V1J2_9EURY</name>
<dbReference type="Pfam" id="PF02514">
    <property type="entry name" value="CobN-Mg_chel"/>
    <property type="match status" value="2"/>
</dbReference>
<feature type="region of interest" description="Disordered" evidence="1">
    <location>
        <begin position="1973"/>
        <end position="1999"/>
    </location>
</feature>
<protein>
    <recommendedName>
        <fullName evidence="3">CobN/magnesium chelatase domain-containing protein</fullName>
    </recommendedName>
</protein>
<dbReference type="KEGG" id="mehf:MmiHf6_09490"/>